<evidence type="ECO:0000313" key="2">
    <source>
        <dbReference type="Proteomes" id="UP000269134"/>
    </source>
</evidence>
<dbReference type="EMBL" id="RFFL01000017">
    <property type="protein sequence ID" value="RMH97465.1"/>
    <property type="molecule type" value="Genomic_DNA"/>
</dbReference>
<organism evidence="1 2">
    <name type="scientific">Stutzerimonas nitrititolerans</name>
    <dbReference type="NCBI Taxonomy" id="2482751"/>
    <lineage>
        <taxon>Bacteria</taxon>
        <taxon>Pseudomonadati</taxon>
        <taxon>Pseudomonadota</taxon>
        <taxon>Gammaproteobacteria</taxon>
        <taxon>Pseudomonadales</taxon>
        <taxon>Pseudomonadaceae</taxon>
        <taxon>Stutzerimonas</taxon>
    </lineage>
</organism>
<name>A0ABX9UWW8_9GAMM</name>
<protein>
    <submittedName>
        <fullName evidence="1">Uncharacterized protein</fullName>
    </submittedName>
</protein>
<evidence type="ECO:0000313" key="1">
    <source>
        <dbReference type="EMBL" id="RMH97465.1"/>
    </source>
</evidence>
<comment type="caution">
    <text evidence="1">The sequence shown here is derived from an EMBL/GenBank/DDBJ whole genome shotgun (WGS) entry which is preliminary data.</text>
</comment>
<accession>A0ABX9UWW8</accession>
<keyword evidence="2" id="KW-1185">Reference proteome</keyword>
<gene>
    <name evidence="1" type="ORF">EA795_18295</name>
</gene>
<sequence length="76" mass="8610">MWAVQSRIGSAGWLSAFRRPLPGPLVSGSEAIMLRQKRFVNRFVVIFLRHYIFRKIAGNGKFGQSSVSTLIRSDRS</sequence>
<proteinExistence type="predicted"/>
<reference evidence="1 2" key="1">
    <citation type="submission" date="2018-10" db="EMBL/GenBank/DDBJ databases">
        <title>Pseudomonas sp. GL14 genome.</title>
        <authorList>
            <person name="Peng J."/>
            <person name="Liu Z.-P."/>
        </authorList>
    </citation>
    <scope>NUCLEOTIDE SEQUENCE [LARGE SCALE GENOMIC DNA]</scope>
    <source>
        <strain evidence="1 2">GL14</strain>
    </source>
</reference>
<dbReference type="Proteomes" id="UP000269134">
    <property type="component" value="Unassembled WGS sequence"/>
</dbReference>